<dbReference type="STRING" id="1679444.PYTT_2463"/>
<dbReference type="OrthoDB" id="196510at2"/>
<dbReference type="EMBL" id="LT629973">
    <property type="protein sequence ID" value="SEI00200.1"/>
    <property type="molecule type" value="Genomic_DNA"/>
</dbReference>
<organism evidence="2 3">
    <name type="scientific">Akkermansia glycaniphila</name>
    <dbReference type="NCBI Taxonomy" id="1679444"/>
    <lineage>
        <taxon>Bacteria</taxon>
        <taxon>Pseudomonadati</taxon>
        <taxon>Verrucomicrobiota</taxon>
        <taxon>Verrucomicrobiia</taxon>
        <taxon>Verrucomicrobiales</taxon>
        <taxon>Akkermansiaceae</taxon>
        <taxon>Akkermansia</taxon>
    </lineage>
</organism>
<feature type="compositionally biased region" description="Low complexity" evidence="1">
    <location>
        <begin position="167"/>
        <end position="177"/>
    </location>
</feature>
<protein>
    <recommendedName>
        <fullName evidence="4">Lipoprotein</fullName>
    </recommendedName>
</protein>
<gene>
    <name evidence="2" type="ORF">PYTT_2463</name>
</gene>
<dbReference type="KEGG" id="agl:PYTT_2463"/>
<keyword evidence="3" id="KW-1185">Reference proteome</keyword>
<name>A0A1C7PA70_9BACT</name>
<evidence type="ECO:0000256" key="1">
    <source>
        <dbReference type="SAM" id="MobiDB-lite"/>
    </source>
</evidence>
<dbReference type="Proteomes" id="UP000176204">
    <property type="component" value="Chromosome I"/>
</dbReference>
<dbReference type="AlphaFoldDB" id="A0A1C7PA70"/>
<reference evidence="3" key="1">
    <citation type="submission" date="2016-09" db="EMBL/GenBank/DDBJ databases">
        <authorList>
            <person name="Koehorst J."/>
        </authorList>
    </citation>
    <scope>NUCLEOTIDE SEQUENCE [LARGE SCALE GENOMIC DNA]</scope>
</reference>
<evidence type="ECO:0008006" key="4">
    <source>
        <dbReference type="Google" id="ProtNLM"/>
    </source>
</evidence>
<sequence>MKSLSLLMSAAALGICALVSCESRPYPVGFHLEADGGEGGSNFVVKHKGRFYDRSPFLSLVHFQKFASFLNPDGSYCVVLEAKPEMQMRLNTMTQASIGKHILPTVAGLSFEPLVIKEPNTDGKLVIWNGLNGYDLYMISKHVEPAQPEIEEKRYLKEDPRPPRPKPQAQPAKPSSPLTRPDIEEIESPQG</sequence>
<dbReference type="RefSeq" id="WP_067777485.1">
    <property type="nucleotide sequence ID" value="NZ_JACVVN010000012.1"/>
</dbReference>
<accession>A0A1C7PA70</accession>
<dbReference type="PROSITE" id="PS51257">
    <property type="entry name" value="PROKAR_LIPOPROTEIN"/>
    <property type="match status" value="1"/>
</dbReference>
<feature type="compositionally biased region" description="Basic and acidic residues" evidence="1">
    <location>
        <begin position="150"/>
        <end position="162"/>
    </location>
</feature>
<evidence type="ECO:0000313" key="2">
    <source>
        <dbReference type="EMBL" id="SEI00200.1"/>
    </source>
</evidence>
<feature type="region of interest" description="Disordered" evidence="1">
    <location>
        <begin position="148"/>
        <end position="191"/>
    </location>
</feature>
<proteinExistence type="predicted"/>
<evidence type="ECO:0000313" key="3">
    <source>
        <dbReference type="Proteomes" id="UP000176204"/>
    </source>
</evidence>